<gene>
    <name evidence="2" type="ORF">FHR33_004914</name>
</gene>
<dbReference type="GeneID" id="95391257"/>
<keyword evidence="1" id="KW-0812">Transmembrane</keyword>
<comment type="caution">
    <text evidence="2">The sequence shown here is derived from an EMBL/GenBank/DDBJ whole genome shotgun (WGS) entry which is preliminary data.</text>
</comment>
<keyword evidence="1" id="KW-0472">Membrane</keyword>
<protein>
    <submittedName>
        <fullName evidence="2">Uncharacterized protein</fullName>
    </submittedName>
</protein>
<organism evidence="2 3">
    <name type="scientific">Nonomuraea dietziae</name>
    <dbReference type="NCBI Taxonomy" id="65515"/>
    <lineage>
        <taxon>Bacteria</taxon>
        <taxon>Bacillati</taxon>
        <taxon>Actinomycetota</taxon>
        <taxon>Actinomycetes</taxon>
        <taxon>Streptosporangiales</taxon>
        <taxon>Streptosporangiaceae</taxon>
        <taxon>Nonomuraea</taxon>
    </lineage>
</organism>
<feature type="transmembrane region" description="Helical" evidence="1">
    <location>
        <begin position="33"/>
        <end position="57"/>
    </location>
</feature>
<evidence type="ECO:0000313" key="3">
    <source>
        <dbReference type="Proteomes" id="UP000579945"/>
    </source>
</evidence>
<evidence type="ECO:0000256" key="1">
    <source>
        <dbReference type="SAM" id="Phobius"/>
    </source>
</evidence>
<dbReference type="SUPFAM" id="SSF82171">
    <property type="entry name" value="DPP6 N-terminal domain-like"/>
    <property type="match status" value="1"/>
</dbReference>
<keyword evidence="1" id="KW-1133">Transmembrane helix</keyword>
<name>A0A7W5YSI0_9ACTN</name>
<proteinExistence type="predicted"/>
<dbReference type="EMBL" id="JACIBV010000001">
    <property type="protein sequence ID" value="MBB3729054.1"/>
    <property type="molecule type" value="Genomic_DNA"/>
</dbReference>
<dbReference type="AlphaFoldDB" id="A0A7W5YSI0"/>
<reference evidence="2 3" key="1">
    <citation type="submission" date="2020-08" db="EMBL/GenBank/DDBJ databases">
        <title>Sequencing the genomes of 1000 actinobacteria strains.</title>
        <authorList>
            <person name="Klenk H.-P."/>
        </authorList>
    </citation>
    <scope>NUCLEOTIDE SEQUENCE [LARGE SCALE GENOMIC DNA]</scope>
    <source>
        <strain evidence="2 3">DSM 44320</strain>
    </source>
</reference>
<keyword evidence="3" id="KW-1185">Reference proteome</keyword>
<accession>A0A7W5YSI0</accession>
<sequence>MNALRDDLHELALEAPSVDLASRALAAARRRRAVRLTVSVAATVAVVTGGVAVAVGAPERATVVTPQVSPLPSDVITQEARPLPGNGVGALLEAYQQQGRWYLRTREGQSYDAGEVIQGDGPLSITADGRRIAYFDRKLRTIVVRDLASGQIWGAPLQLPARTFDAEYALRLSPSGMRMIVAGWGAGRGRNVLVDLVKGSVKELDRAWFPVSVSDTGAAVLIRPFDDHTSLRVLGHDQITLPDFAYDFSSLAPDGKTIARLGQTHDPDRRPQIQQDRTIILTDALAGGDRPRVKLSGVPSELNPARLGAWLSADEVTLLAVPTSARDGNAATVYAVNVRTGQARKLFVTQDATRTTVPGLVS</sequence>
<evidence type="ECO:0000313" key="2">
    <source>
        <dbReference type="EMBL" id="MBB3729054.1"/>
    </source>
</evidence>
<dbReference type="RefSeq" id="WP_183651802.1">
    <property type="nucleotide sequence ID" value="NZ_JACIBV010000001.1"/>
</dbReference>
<dbReference type="Proteomes" id="UP000579945">
    <property type="component" value="Unassembled WGS sequence"/>
</dbReference>